<feature type="non-terminal residue" evidence="1">
    <location>
        <position position="48"/>
    </location>
</feature>
<reference evidence="1" key="1">
    <citation type="submission" date="2020-02" db="EMBL/GenBank/DDBJ databases">
        <authorList>
            <person name="Meier V. D."/>
        </authorList>
    </citation>
    <scope>NUCLEOTIDE SEQUENCE</scope>
    <source>
        <strain evidence="1">AVDCRST_MAG86</strain>
    </source>
</reference>
<name>A0A6J4VXK0_9DEIN</name>
<gene>
    <name evidence="1" type="ORF">AVDCRST_MAG86-3546</name>
</gene>
<organism evidence="1">
    <name type="scientific">uncultured Truepera sp</name>
    <dbReference type="NCBI Taxonomy" id="543023"/>
    <lineage>
        <taxon>Bacteria</taxon>
        <taxon>Thermotogati</taxon>
        <taxon>Deinococcota</taxon>
        <taxon>Deinococci</taxon>
        <taxon>Trueperales</taxon>
        <taxon>Trueperaceae</taxon>
        <taxon>Truepera</taxon>
        <taxon>environmental samples</taxon>
    </lineage>
</organism>
<accession>A0A6J4VXK0</accession>
<dbReference type="EMBL" id="CADCWP010000318">
    <property type="protein sequence ID" value="CAA9586223.1"/>
    <property type="molecule type" value="Genomic_DNA"/>
</dbReference>
<protein>
    <submittedName>
        <fullName evidence="1">Uncharacterized protein</fullName>
    </submittedName>
</protein>
<proteinExistence type="predicted"/>
<sequence length="48" mass="4836">MLPQRTQATAGKGGRLTHLADEDLLAAGAGGDAGALAALYARHSRAAY</sequence>
<dbReference type="AlphaFoldDB" id="A0A6J4VXK0"/>
<evidence type="ECO:0000313" key="1">
    <source>
        <dbReference type="EMBL" id="CAA9586223.1"/>
    </source>
</evidence>